<sequence>MIGILLSTPALRSNAPVPGTVHRTSSMAPVSGAIAACHPPGRPPTRSSLYVQQAQVTPPPTPNPKPKLAKAPPITGVFFPFLLLLSSRGSYFLLCAYGSNRRAINLPLDGNGEFSLYVC</sequence>
<dbReference type="EMBL" id="CM029040">
    <property type="protein sequence ID" value="KAG2634224.1"/>
    <property type="molecule type" value="Genomic_DNA"/>
</dbReference>
<evidence type="ECO:0000313" key="1">
    <source>
        <dbReference type="EMBL" id="KAG2634224.1"/>
    </source>
</evidence>
<proteinExistence type="predicted"/>
<name>A0A8T0VLR4_PANVG</name>
<gene>
    <name evidence="1" type="ORF">PVAP13_2NG155503</name>
</gene>
<dbReference type="AlphaFoldDB" id="A0A8T0VLR4"/>
<accession>A0A8T0VLR4</accession>
<evidence type="ECO:0000313" key="2">
    <source>
        <dbReference type="Proteomes" id="UP000823388"/>
    </source>
</evidence>
<reference evidence="1" key="1">
    <citation type="submission" date="2020-05" db="EMBL/GenBank/DDBJ databases">
        <title>WGS assembly of Panicum virgatum.</title>
        <authorList>
            <person name="Lovell J.T."/>
            <person name="Jenkins J."/>
            <person name="Shu S."/>
            <person name="Juenger T.E."/>
            <person name="Schmutz J."/>
        </authorList>
    </citation>
    <scope>NUCLEOTIDE SEQUENCE</scope>
    <source>
        <strain evidence="1">AP13</strain>
    </source>
</reference>
<keyword evidence="2" id="KW-1185">Reference proteome</keyword>
<organism evidence="1 2">
    <name type="scientific">Panicum virgatum</name>
    <name type="common">Blackwell switchgrass</name>
    <dbReference type="NCBI Taxonomy" id="38727"/>
    <lineage>
        <taxon>Eukaryota</taxon>
        <taxon>Viridiplantae</taxon>
        <taxon>Streptophyta</taxon>
        <taxon>Embryophyta</taxon>
        <taxon>Tracheophyta</taxon>
        <taxon>Spermatophyta</taxon>
        <taxon>Magnoliopsida</taxon>
        <taxon>Liliopsida</taxon>
        <taxon>Poales</taxon>
        <taxon>Poaceae</taxon>
        <taxon>PACMAD clade</taxon>
        <taxon>Panicoideae</taxon>
        <taxon>Panicodae</taxon>
        <taxon>Paniceae</taxon>
        <taxon>Panicinae</taxon>
        <taxon>Panicum</taxon>
        <taxon>Panicum sect. Hiantes</taxon>
    </lineage>
</organism>
<dbReference type="Proteomes" id="UP000823388">
    <property type="component" value="Chromosome 2N"/>
</dbReference>
<protein>
    <submittedName>
        <fullName evidence="1">Uncharacterized protein</fullName>
    </submittedName>
</protein>
<comment type="caution">
    <text evidence="1">The sequence shown here is derived from an EMBL/GenBank/DDBJ whole genome shotgun (WGS) entry which is preliminary data.</text>
</comment>